<evidence type="ECO:0000313" key="2">
    <source>
        <dbReference type="Proteomes" id="UP000751190"/>
    </source>
</evidence>
<dbReference type="EMBL" id="JAGTXO010000003">
    <property type="protein sequence ID" value="KAG8469275.1"/>
    <property type="molecule type" value="Genomic_DNA"/>
</dbReference>
<comment type="caution">
    <text evidence="1">The sequence shown here is derived from an EMBL/GenBank/DDBJ whole genome shotgun (WGS) entry which is preliminary data.</text>
</comment>
<protein>
    <submittedName>
        <fullName evidence="1">Uncharacterized protein</fullName>
    </submittedName>
</protein>
<accession>A0A8J5XWJ8</accession>
<keyword evidence="2" id="KW-1185">Reference proteome</keyword>
<evidence type="ECO:0000313" key="1">
    <source>
        <dbReference type="EMBL" id="KAG8469275.1"/>
    </source>
</evidence>
<name>A0A8J5XWJ8_DIALT</name>
<sequence>MNGVALNSWKLSAEYTAHCARAPKDCDELSATVSRALASGLLVQGALLGGTELVSLVKRAWAGGPRLPQALARTPAAPCVATLLAGSMSLLTAQHAEQTMATMLEEFGALLANIWADVFASFFASFSTLLNWWLVADWAVLLYGCVQYLRGVRRAREPAAVRAARSARDRIGQRTEVKRQAVDAEDVCAICLDELATAARALPELLHNMAAIA</sequence>
<organism evidence="1 2">
    <name type="scientific">Diacronema lutheri</name>
    <name type="common">Unicellular marine alga</name>
    <name type="synonym">Monochrysis lutheri</name>
    <dbReference type="NCBI Taxonomy" id="2081491"/>
    <lineage>
        <taxon>Eukaryota</taxon>
        <taxon>Haptista</taxon>
        <taxon>Haptophyta</taxon>
        <taxon>Pavlovophyceae</taxon>
        <taxon>Pavlovales</taxon>
        <taxon>Pavlovaceae</taxon>
        <taxon>Diacronema</taxon>
    </lineage>
</organism>
<proteinExistence type="predicted"/>
<reference evidence="1" key="1">
    <citation type="submission" date="2021-05" db="EMBL/GenBank/DDBJ databases">
        <title>The genome of the haptophyte Pavlova lutheri (Diacronema luteri, Pavlovales) - a model for lipid biosynthesis in eukaryotic algae.</title>
        <authorList>
            <person name="Hulatt C.J."/>
            <person name="Posewitz M.C."/>
        </authorList>
    </citation>
    <scope>NUCLEOTIDE SEQUENCE</scope>
    <source>
        <strain evidence="1">NIVA-4/92</strain>
    </source>
</reference>
<dbReference type="Proteomes" id="UP000751190">
    <property type="component" value="Unassembled WGS sequence"/>
</dbReference>
<dbReference type="AlphaFoldDB" id="A0A8J5XWJ8"/>
<gene>
    <name evidence="1" type="ORF">KFE25_007793</name>
</gene>